<feature type="domain" description="Outer membrane protein beta-barrel" evidence="2">
    <location>
        <begin position="47"/>
        <end position="220"/>
    </location>
</feature>
<feature type="signal peptide" evidence="1">
    <location>
        <begin position="1"/>
        <end position="19"/>
    </location>
</feature>
<organism evidence="3 4">
    <name type="scientific">Fulvivirga lutea</name>
    <dbReference type="NCBI Taxonomy" id="2810512"/>
    <lineage>
        <taxon>Bacteria</taxon>
        <taxon>Pseudomonadati</taxon>
        <taxon>Bacteroidota</taxon>
        <taxon>Cytophagia</taxon>
        <taxon>Cytophagales</taxon>
        <taxon>Fulvivirgaceae</taxon>
        <taxon>Fulvivirga</taxon>
    </lineage>
</organism>
<name>A0A974WNV9_9BACT</name>
<keyword evidence="4" id="KW-1185">Reference proteome</keyword>
<evidence type="ECO:0000256" key="1">
    <source>
        <dbReference type="SAM" id="SignalP"/>
    </source>
</evidence>
<keyword evidence="1" id="KW-0732">Signal</keyword>
<evidence type="ECO:0000313" key="4">
    <source>
        <dbReference type="Proteomes" id="UP000662783"/>
    </source>
</evidence>
<dbReference type="RefSeq" id="WP_205723442.1">
    <property type="nucleotide sequence ID" value="NZ_CP070608.1"/>
</dbReference>
<dbReference type="AlphaFoldDB" id="A0A974WNV9"/>
<gene>
    <name evidence="3" type="ORF">JR347_07550</name>
</gene>
<protein>
    <submittedName>
        <fullName evidence="3">PorT family protein</fullName>
    </submittedName>
</protein>
<sequence length="245" mass="27355">MRNALLVSIFFIYSVSALATGSPEERKPAKTHKKMAQPDVPGTLVIDFGFNILQNNDPEIATELLGSRTINFYYLRDFRIANTKFFILPGIGLGLDRYKFDEDVTPVKGFDADGQETIAFDTIFGGGMKKSMLVTNYIDIPVEVRFYANPSDTKRSFKAGVGFKVGYLFNSHTKIKQDVDGEIYKTKVHNDFNLSKFRYGVTARVGVGGFNVFYYQSLNTLWNTDDGFAGSEVNNATIGISFTGF</sequence>
<dbReference type="KEGG" id="fuv:JR347_07550"/>
<accession>A0A974WNV9</accession>
<reference evidence="3" key="1">
    <citation type="submission" date="2021-02" db="EMBL/GenBank/DDBJ databases">
        <title>Fulvivirga sp. S481 isolated from sea water.</title>
        <authorList>
            <person name="Bae S.S."/>
            <person name="Baek K."/>
        </authorList>
    </citation>
    <scope>NUCLEOTIDE SEQUENCE</scope>
    <source>
        <strain evidence="3">S481</strain>
    </source>
</reference>
<dbReference type="EMBL" id="CP070608">
    <property type="protein sequence ID" value="QSE98928.1"/>
    <property type="molecule type" value="Genomic_DNA"/>
</dbReference>
<proteinExistence type="predicted"/>
<feature type="chain" id="PRO_5038007372" evidence="1">
    <location>
        <begin position="20"/>
        <end position="245"/>
    </location>
</feature>
<evidence type="ECO:0000313" key="3">
    <source>
        <dbReference type="EMBL" id="QSE98928.1"/>
    </source>
</evidence>
<evidence type="ECO:0000259" key="2">
    <source>
        <dbReference type="Pfam" id="PF13568"/>
    </source>
</evidence>
<dbReference type="Proteomes" id="UP000662783">
    <property type="component" value="Chromosome"/>
</dbReference>
<dbReference type="InterPro" id="IPR025665">
    <property type="entry name" value="Beta-barrel_OMP_2"/>
</dbReference>
<dbReference type="Pfam" id="PF13568">
    <property type="entry name" value="OMP_b-brl_2"/>
    <property type="match status" value="1"/>
</dbReference>